<dbReference type="HOGENOM" id="CLU_2334535_0_0_1"/>
<dbReference type="VEuPathDB" id="FungiDB:PODANS_6_6300"/>
<dbReference type="GeneID" id="6194816"/>
<evidence type="ECO:0000256" key="1">
    <source>
        <dbReference type="SAM" id="MobiDB-lite"/>
    </source>
</evidence>
<feature type="compositionally biased region" description="Low complexity" evidence="1">
    <location>
        <begin position="46"/>
        <end position="59"/>
    </location>
</feature>
<reference evidence="2" key="1">
    <citation type="journal article" date="2008" name="Genome Biol.">
        <title>The genome sequence of the model ascomycete fungus Podospora anserina.</title>
        <authorList>
            <person name="Espagne E."/>
            <person name="Lespinet O."/>
            <person name="Malagnac F."/>
            <person name="Da Silva C."/>
            <person name="Jaillon O."/>
            <person name="Porcel B.M."/>
            <person name="Couloux A."/>
            <person name="Aury J.-M."/>
            <person name="Segurens B."/>
            <person name="Poulain J."/>
            <person name="Anthouard V."/>
            <person name="Grossetete S."/>
            <person name="Khalili H."/>
            <person name="Coppin E."/>
            <person name="Dequard-Chablat M."/>
            <person name="Picard M."/>
            <person name="Contamine V."/>
            <person name="Arnaise S."/>
            <person name="Bourdais A."/>
            <person name="Berteaux-Lecellier V."/>
            <person name="Gautheret D."/>
            <person name="de Vries R.P."/>
            <person name="Battaglia E."/>
            <person name="Coutinho P.M."/>
            <person name="Danchin E.G.J."/>
            <person name="Henrissat B."/>
            <person name="El Khoury R."/>
            <person name="Sainsard-Chanet A."/>
            <person name="Boivin A."/>
            <person name="Pinan-Lucarre B."/>
            <person name="Sellem C.H."/>
            <person name="Debuchy R."/>
            <person name="Wincker P."/>
            <person name="Weissenbach J."/>
            <person name="Silar P."/>
        </authorList>
    </citation>
    <scope>NUCLEOTIDE SEQUENCE [LARGE SCALE GENOMIC DNA]</scope>
    <source>
        <strain evidence="2">S mat+</strain>
    </source>
</reference>
<dbReference type="KEGG" id="pan:PODANSg7574"/>
<dbReference type="EMBL" id="CU638744">
    <property type="protein sequence ID" value="CAP71671.1"/>
    <property type="molecule type" value="Genomic_DNA"/>
</dbReference>
<dbReference type="RefSeq" id="XP_001910536.1">
    <property type="nucleotide sequence ID" value="XM_001910501.1"/>
</dbReference>
<feature type="compositionally biased region" description="Low complexity" evidence="1">
    <location>
        <begin position="73"/>
        <end position="89"/>
    </location>
</feature>
<reference evidence="2" key="2">
    <citation type="submission" date="2008-07" db="EMBL/GenBank/DDBJ databases">
        <authorList>
            <person name="Genoscope - CEA"/>
        </authorList>
    </citation>
    <scope>NUCLEOTIDE SEQUENCE</scope>
    <source>
        <strain evidence="2">S mat+</strain>
    </source>
</reference>
<gene>
    <name evidence="2" type="ORF">PODANS_6_6300</name>
</gene>
<sequence length="98" mass="10685">MLMKNAATPSFPPPFSSPLPPCAWPLGLRPFSLRLLSSSFPPPPSSSSRPPHGPSFSSPLQPWPSRRPPSFLAPSARQSSSAPPRSSWQRPRRSCPRS</sequence>
<evidence type="ECO:0000313" key="2">
    <source>
        <dbReference type="EMBL" id="CAP71671.1"/>
    </source>
</evidence>
<accession>B2B3I5</accession>
<feature type="region of interest" description="Disordered" evidence="1">
    <location>
        <begin position="39"/>
        <end position="98"/>
    </location>
</feature>
<dbReference type="AlphaFoldDB" id="B2B3I5"/>
<protein>
    <submittedName>
        <fullName evidence="2">Podospora anserina S mat+ genomic DNA chromosome 6, supercontig 2</fullName>
    </submittedName>
</protein>
<organism evidence="2">
    <name type="scientific">Podospora anserina (strain S / ATCC MYA-4624 / DSM 980 / FGSC 10383)</name>
    <name type="common">Pleurage anserina</name>
    <dbReference type="NCBI Taxonomy" id="515849"/>
    <lineage>
        <taxon>Eukaryota</taxon>
        <taxon>Fungi</taxon>
        <taxon>Dikarya</taxon>
        <taxon>Ascomycota</taxon>
        <taxon>Pezizomycotina</taxon>
        <taxon>Sordariomycetes</taxon>
        <taxon>Sordariomycetidae</taxon>
        <taxon>Sordariales</taxon>
        <taxon>Podosporaceae</taxon>
        <taxon>Podospora</taxon>
        <taxon>Podospora anserina</taxon>
    </lineage>
</organism>
<name>B2B3I5_PODAN</name>
<proteinExistence type="predicted"/>